<dbReference type="Pfam" id="PF01248">
    <property type="entry name" value="Ribosomal_L7Ae"/>
    <property type="match status" value="1"/>
</dbReference>
<dbReference type="InterPro" id="IPR004037">
    <property type="entry name" value="Ribosomal_eL8-like_CS"/>
</dbReference>
<organism evidence="7 11">
    <name type="scientific">Adineta steineri</name>
    <dbReference type="NCBI Taxonomy" id="433720"/>
    <lineage>
        <taxon>Eukaryota</taxon>
        <taxon>Metazoa</taxon>
        <taxon>Spiralia</taxon>
        <taxon>Gnathifera</taxon>
        <taxon>Rotifera</taxon>
        <taxon>Eurotatoria</taxon>
        <taxon>Bdelloidea</taxon>
        <taxon>Adinetida</taxon>
        <taxon>Adinetidae</taxon>
        <taxon>Adineta</taxon>
    </lineage>
</organism>
<dbReference type="InterPro" id="IPR029064">
    <property type="entry name" value="Ribosomal_eL30-like_sf"/>
</dbReference>
<dbReference type="EMBL" id="CAJNOM010000158">
    <property type="protein sequence ID" value="CAF1157619.1"/>
    <property type="molecule type" value="Genomic_DNA"/>
</dbReference>
<name>A0A814JUV3_9BILA</name>
<evidence type="ECO:0000313" key="11">
    <source>
        <dbReference type="Proteomes" id="UP000663877"/>
    </source>
</evidence>
<dbReference type="EMBL" id="CAJNOM010000201">
    <property type="protein sequence ID" value="CAF1220569.1"/>
    <property type="molecule type" value="Genomic_DNA"/>
</dbReference>
<evidence type="ECO:0000256" key="3">
    <source>
        <dbReference type="ARBA" id="ARBA00023274"/>
    </source>
</evidence>
<accession>A0A814JUV3</accession>
<comment type="caution">
    <text evidence="7">The sequence shown here is derived from an EMBL/GenBank/DDBJ whole genome shotgun (WGS) entry which is preliminary data.</text>
</comment>
<feature type="region of interest" description="Disordered" evidence="5">
    <location>
        <begin position="140"/>
        <end position="172"/>
    </location>
</feature>
<gene>
    <name evidence="7" type="ORF">BJG266_LOCUS18138</name>
    <name evidence="8" type="ORF">QVE165_LOCUS23370</name>
    <name evidence="9" type="ORF">QVE165_LOCUS26875</name>
</gene>
<comment type="function">
    <text evidence="4">Component of the ribosome.</text>
</comment>
<dbReference type="GO" id="GO:0042254">
    <property type="term" value="P:ribosome biogenesis"/>
    <property type="evidence" value="ECO:0007669"/>
    <property type="project" value="InterPro"/>
</dbReference>
<dbReference type="PANTHER" id="PTHR23105">
    <property type="entry name" value="RIBOSOMAL PROTEIN L7AE FAMILY MEMBER"/>
    <property type="match status" value="1"/>
</dbReference>
<dbReference type="GO" id="GO:0003723">
    <property type="term" value="F:RNA binding"/>
    <property type="evidence" value="ECO:0007669"/>
    <property type="project" value="UniProtKB-UniRule"/>
</dbReference>
<evidence type="ECO:0000313" key="7">
    <source>
        <dbReference type="EMBL" id="CAF1042261.1"/>
    </source>
</evidence>
<evidence type="ECO:0000313" key="10">
    <source>
        <dbReference type="Proteomes" id="UP000663832"/>
    </source>
</evidence>
<evidence type="ECO:0000256" key="2">
    <source>
        <dbReference type="ARBA" id="ARBA00022980"/>
    </source>
</evidence>
<reference evidence="7" key="1">
    <citation type="submission" date="2021-02" db="EMBL/GenBank/DDBJ databases">
        <authorList>
            <person name="Nowell W R."/>
        </authorList>
    </citation>
    <scope>NUCLEOTIDE SEQUENCE</scope>
</reference>
<dbReference type="Proteomes" id="UP000663877">
    <property type="component" value="Unassembled WGS sequence"/>
</dbReference>
<dbReference type="AlphaFoldDB" id="A0A814JUV3"/>
<comment type="similarity">
    <text evidence="1 4">Belongs to the eukaryotic ribosomal protein eL8 family.</text>
</comment>
<evidence type="ECO:0000259" key="6">
    <source>
        <dbReference type="Pfam" id="PF01248"/>
    </source>
</evidence>
<keyword evidence="10" id="KW-1185">Reference proteome</keyword>
<evidence type="ECO:0000256" key="1">
    <source>
        <dbReference type="ARBA" id="ARBA00007337"/>
    </source>
</evidence>
<feature type="domain" description="Ribosomal protein eL8/eL30/eS12/Gadd45" evidence="6">
    <location>
        <begin position="160"/>
        <end position="243"/>
    </location>
</feature>
<keyword evidence="3 4" id="KW-0687">Ribonucleoprotein</keyword>
<evidence type="ECO:0000313" key="8">
    <source>
        <dbReference type="EMBL" id="CAF1157619.1"/>
    </source>
</evidence>
<dbReference type="PRINTS" id="PR00881">
    <property type="entry name" value="L7ARS6FAMILY"/>
</dbReference>
<sequence>MAPPATGSATTKKSTTTTIKTTTTSKASSSTGKSGGALKKGKKKIAAAPLKSKVESKKLVNPLYEKRAKNFGIGQDIQPKRDLTRFVKWPQYIRVQRQRSILLKRLKVPPPINQFTQTLDKQTSTQLFKLLEKYRPESRAEKKLRLKQRAEEQAKTNKPDRPTKRPNGLRSGMNTVTSLIEKKKAQLVLIAHDVEPIELVLHLPTLCRKMGIPYCIVKGKARLGRLVHLKTCSSLALTDVNTEDKSGLGKIIEAVKTNFNDRYDELRRHWGGGVLGNKSQARINRLERIKSREAAHQRNT</sequence>
<feature type="compositionally biased region" description="Basic and acidic residues" evidence="5">
    <location>
        <begin position="140"/>
        <end position="163"/>
    </location>
</feature>
<dbReference type="InterPro" id="IPR050257">
    <property type="entry name" value="eL8/uL1-like"/>
</dbReference>
<dbReference type="PRINTS" id="PR00882">
    <property type="entry name" value="RIBOSOMALL7A"/>
</dbReference>
<feature type="region of interest" description="Disordered" evidence="5">
    <location>
        <begin position="1"/>
        <end position="46"/>
    </location>
</feature>
<dbReference type="Proteomes" id="UP000663832">
    <property type="component" value="Unassembled WGS sequence"/>
</dbReference>
<dbReference type="InterPro" id="IPR018492">
    <property type="entry name" value="Ribosomal_eL8/Nhp2"/>
</dbReference>
<keyword evidence="2 4" id="KW-0689">Ribosomal protein</keyword>
<evidence type="ECO:0000256" key="4">
    <source>
        <dbReference type="RuleBase" id="RU367042"/>
    </source>
</evidence>
<dbReference type="OrthoDB" id="29563at2759"/>
<dbReference type="EMBL" id="CAJNOI010000091">
    <property type="protein sequence ID" value="CAF1042261.1"/>
    <property type="molecule type" value="Genomic_DNA"/>
</dbReference>
<evidence type="ECO:0000313" key="9">
    <source>
        <dbReference type="EMBL" id="CAF1220569.1"/>
    </source>
</evidence>
<evidence type="ECO:0000256" key="5">
    <source>
        <dbReference type="SAM" id="MobiDB-lite"/>
    </source>
</evidence>
<dbReference type="InterPro" id="IPR004038">
    <property type="entry name" value="Ribosomal_eL8/eL30/eS12/Gad45"/>
</dbReference>
<dbReference type="FunFam" id="3.30.1330.30:FF:000003">
    <property type="entry name" value="60S ribosomal protein L7a"/>
    <property type="match status" value="1"/>
</dbReference>
<dbReference type="GO" id="GO:0022625">
    <property type="term" value="C:cytosolic large ribosomal subunit"/>
    <property type="evidence" value="ECO:0007669"/>
    <property type="project" value="UniProtKB-UniRule"/>
</dbReference>
<dbReference type="Gene3D" id="3.30.1330.30">
    <property type="match status" value="1"/>
</dbReference>
<feature type="compositionally biased region" description="Low complexity" evidence="5">
    <location>
        <begin position="1"/>
        <end position="32"/>
    </location>
</feature>
<dbReference type="InterPro" id="IPR001921">
    <property type="entry name" value="Ribosomal_eL8_euk"/>
</dbReference>
<dbReference type="SUPFAM" id="SSF55315">
    <property type="entry name" value="L30e-like"/>
    <property type="match status" value="1"/>
</dbReference>
<protein>
    <recommendedName>
        <fullName evidence="4">60S ribosomal protein L7a</fullName>
    </recommendedName>
</protein>
<proteinExistence type="inferred from homology"/>
<dbReference type="PROSITE" id="PS01082">
    <property type="entry name" value="RIBOSOMAL_L7AE"/>
    <property type="match status" value="1"/>
</dbReference>